<evidence type="ECO:0000256" key="2">
    <source>
        <dbReference type="SAM" id="Phobius"/>
    </source>
</evidence>
<proteinExistence type="predicted"/>
<dbReference type="EMBL" id="CAKMRJ010005745">
    <property type="protein sequence ID" value="CAH1452450.1"/>
    <property type="molecule type" value="Genomic_DNA"/>
</dbReference>
<gene>
    <name evidence="3" type="ORF">LVIROSA_LOCUS37746</name>
</gene>
<evidence type="ECO:0000256" key="1">
    <source>
        <dbReference type="SAM" id="Coils"/>
    </source>
</evidence>
<feature type="transmembrane region" description="Helical" evidence="2">
    <location>
        <begin position="9"/>
        <end position="36"/>
    </location>
</feature>
<sequence>MAETGSPQFLAACSATTSASGVICLLSTSLQLHTFLMPLSNTRSITDFRSDYKCSVLVIFIIQFIGVILGTIAPCSRSFSTLSFNFSGKWIWNHIKVTKVESYWTEKLCDWKRHCILFPSISRKGKIILQNLYILILHICIAFQKTVVVACKMIVVIPIFLVICVLCCSGCWKCVKVMFSGPCIVLLQKPKPLGNDKDSSRYVLQLQDEMEFAERKLKGITESVNHLIQKAEKQTPNNLTKLLGQSRGFQGVEKFDIDRFPSLLSEEHLNCWSLPLVTLTAIAMSLPNIQNDIVDSLVSGVSEGLVYVTLVEESLNATDDLVMIQSAAKTLMLEVEVYHKWLGNRLHKPTPQGNTTRQSLQWLNDTAKTIVTEVEDTDIGGRNDNSKCRCICANSMYRITETILLSYTENIDQASQKELFEELSSMVADILAACLTNLPQVIEMKCHTSAIEKREANVAMSMPQPNFSVRLHR</sequence>
<comment type="caution">
    <text evidence="3">The sequence shown here is derived from an EMBL/GenBank/DDBJ whole genome shotgun (WGS) entry which is preliminary data.</text>
</comment>
<dbReference type="AlphaFoldDB" id="A0AAU9PPY2"/>
<feature type="transmembrane region" description="Helical" evidence="2">
    <location>
        <begin position="127"/>
        <end position="147"/>
    </location>
</feature>
<organism evidence="3 4">
    <name type="scientific">Lactuca virosa</name>
    <dbReference type="NCBI Taxonomy" id="75947"/>
    <lineage>
        <taxon>Eukaryota</taxon>
        <taxon>Viridiplantae</taxon>
        <taxon>Streptophyta</taxon>
        <taxon>Embryophyta</taxon>
        <taxon>Tracheophyta</taxon>
        <taxon>Spermatophyta</taxon>
        <taxon>Magnoliopsida</taxon>
        <taxon>eudicotyledons</taxon>
        <taxon>Gunneridae</taxon>
        <taxon>Pentapetalae</taxon>
        <taxon>asterids</taxon>
        <taxon>campanulids</taxon>
        <taxon>Asterales</taxon>
        <taxon>Asteraceae</taxon>
        <taxon>Cichorioideae</taxon>
        <taxon>Cichorieae</taxon>
        <taxon>Lactucinae</taxon>
        <taxon>Lactuca</taxon>
    </lineage>
</organism>
<dbReference type="PANTHER" id="PTHR35307:SF6">
    <property type="entry name" value="TRANSMEMBRANE PROTEIN"/>
    <property type="match status" value="1"/>
</dbReference>
<keyword evidence="2" id="KW-0472">Membrane</keyword>
<feature type="coiled-coil region" evidence="1">
    <location>
        <begin position="203"/>
        <end position="230"/>
    </location>
</feature>
<reference evidence="3 4" key="1">
    <citation type="submission" date="2022-01" db="EMBL/GenBank/DDBJ databases">
        <authorList>
            <person name="Xiong W."/>
            <person name="Schranz E."/>
        </authorList>
    </citation>
    <scope>NUCLEOTIDE SEQUENCE [LARGE SCALE GENOMIC DNA]</scope>
</reference>
<feature type="transmembrane region" description="Helical" evidence="2">
    <location>
        <begin position="56"/>
        <end position="75"/>
    </location>
</feature>
<dbReference type="Proteomes" id="UP001157418">
    <property type="component" value="Unassembled WGS sequence"/>
</dbReference>
<keyword evidence="1" id="KW-0175">Coiled coil</keyword>
<evidence type="ECO:0000313" key="4">
    <source>
        <dbReference type="Proteomes" id="UP001157418"/>
    </source>
</evidence>
<keyword evidence="2" id="KW-0812">Transmembrane</keyword>
<keyword evidence="4" id="KW-1185">Reference proteome</keyword>
<keyword evidence="2" id="KW-1133">Transmembrane helix</keyword>
<accession>A0AAU9PPY2</accession>
<name>A0AAU9PPY2_9ASTR</name>
<evidence type="ECO:0000313" key="3">
    <source>
        <dbReference type="EMBL" id="CAH1452450.1"/>
    </source>
</evidence>
<dbReference type="PANTHER" id="PTHR35307">
    <property type="entry name" value="PROTEIN, PUTATIVE-RELATED"/>
    <property type="match status" value="1"/>
</dbReference>
<protein>
    <submittedName>
        <fullName evidence="3">Uncharacterized protein</fullName>
    </submittedName>
</protein>
<feature type="transmembrane region" description="Helical" evidence="2">
    <location>
        <begin position="153"/>
        <end position="172"/>
    </location>
</feature>